<comment type="caution">
    <text evidence="1">The sequence shown here is derived from an EMBL/GenBank/DDBJ whole genome shotgun (WGS) entry which is preliminary data.</text>
</comment>
<organism evidence="1 2">
    <name type="scientific">Trifolium pratense</name>
    <name type="common">Red clover</name>
    <dbReference type="NCBI Taxonomy" id="57577"/>
    <lineage>
        <taxon>Eukaryota</taxon>
        <taxon>Viridiplantae</taxon>
        <taxon>Streptophyta</taxon>
        <taxon>Embryophyta</taxon>
        <taxon>Tracheophyta</taxon>
        <taxon>Spermatophyta</taxon>
        <taxon>Magnoliopsida</taxon>
        <taxon>eudicotyledons</taxon>
        <taxon>Gunneridae</taxon>
        <taxon>Pentapetalae</taxon>
        <taxon>rosids</taxon>
        <taxon>fabids</taxon>
        <taxon>Fabales</taxon>
        <taxon>Fabaceae</taxon>
        <taxon>Papilionoideae</taxon>
        <taxon>50 kb inversion clade</taxon>
        <taxon>NPAAA clade</taxon>
        <taxon>Hologalegina</taxon>
        <taxon>IRL clade</taxon>
        <taxon>Trifolieae</taxon>
        <taxon>Trifolium</taxon>
    </lineage>
</organism>
<proteinExistence type="predicted"/>
<protein>
    <submittedName>
        <fullName evidence="1">Uncharacterized protein</fullName>
    </submittedName>
</protein>
<evidence type="ECO:0000313" key="1">
    <source>
        <dbReference type="EMBL" id="CAJ2670369.1"/>
    </source>
</evidence>
<accession>A0ACB0LLI8</accession>
<keyword evidence="2" id="KW-1185">Reference proteome</keyword>
<evidence type="ECO:0000313" key="2">
    <source>
        <dbReference type="Proteomes" id="UP001177021"/>
    </source>
</evidence>
<name>A0ACB0LLI8_TRIPR</name>
<sequence length="324" mass="37312">MSIVENDSLDHAPFSKSKQVRTILFPIIGMGLDGASLLDTWVSRYKCLRLLDLSDSSMDTIPDSIAKLEYLRTLDLFNNRKIKRLPHSICRLQNLQVLILAGCIELERLPKGLGKLISLRKLSITTKQNVLSQNEFASFNYLQNLGFYRCYNLKILFDGAQQLTFLETLAVESCGSLESLPLYCFPKLQTLYLKDCKMLDLSLNNENPIQKLKIKHLHLLEFPGLLTLPRWIVGTVDTLETLVIANFPNLKMLPECLTTMTHLKRLRIRHCPQLLTLPNDIKRLTALEYLHIFGCPELCRKCKPQIGEYWPKISHIKQIYIKKK</sequence>
<reference evidence="1" key="1">
    <citation type="submission" date="2023-10" db="EMBL/GenBank/DDBJ databases">
        <authorList>
            <person name="Rodriguez Cubillos JULIANA M."/>
            <person name="De Vega J."/>
        </authorList>
    </citation>
    <scope>NUCLEOTIDE SEQUENCE</scope>
</reference>
<gene>
    <name evidence="1" type="ORF">MILVUS5_LOCUS34405</name>
</gene>
<dbReference type="EMBL" id="CASHSV030000615">
    <property type="protein sequence ID" value="CAJ2670369.1"/>
    <property type="molecule type" value="Genomic_DNA"/>
</dbReference>
<dbReference type="Proteomes" id="UP001177021">
    <property type="component" value="Unassembled WGS sequence"/>
</dbReference>